<evidence type="ECO:0000256" key="7">
    <source>
        <dbReference type="ARBA" id="ARBA00022490"/>
    </source>
</evidence>
<dbReference type="Gene3D" id="3.40.50.1820">
    <property type="entry name" value="alpha/beta hydrolase"/>
    <property type="match status" value="1"/>
</dbReference>
<evidence type="ECO:0000256" key="2">
    <source>
        <dbReference type="ARBA" id="ARBA00004496"/>
    </source>
</evidence>
<evidence type="ECO:0000313" key="16">
    <source>
        <dbReference type="Proteomes" id="UP000507470"/>
    </source>
</evidence>
<dbReference type="InterPro" id="IPR045550">
    <property type="entry name" value="AARE_N"/>
</dbReference>
<dbReference type="InterPro" id="IPR029058">
    <property type="entry name" value="AB_hydrolase_fold"/>
</dbReference>
<dbReference type="Pfam" id="PF19283">
    <property type="entry name" value="APEH_N"/>
    <property type="match status" value="1"/>
</dbReference>
<comment type="similarity">
    <text evidence="3">Belongs to the peptidase S9C family.</text>
</comment>
<proteinExistence type="inferred from homology"/>
<evidence type="ECO:0000256" key="5">
    <source>
        <dbReference type="ARBA" id="ARBA00012917"/>
    </source>
</evidence>
<dbReference type="Proteomes" id="UP000507470">
    <property type="component" value="Unassembled WGS sequence"/>
</dbReference>
<dbReference type="InterPro" id="IPR011042">
    <property type="entry name" value="6-blade_b-propeller_TolB-like"/>
</dbReference>
<evidence type="ECO:0000259" key="14">
    <source>
        <dbReference type="Pfam" id="PF19283"/>
    </source>
</evidence>
<keyword evidence="8 15" id="KW-0378">Hydrolase</keyword>
<evidence type="ECO:0000256" key="12">
    <source>
        <dbReference type="ARBA" id="ARBA00045885"/>
    </source>
</evidence>
<dbReference type="Gene3D" id="2.120.10.30">
    <property type="entry name" value="TolB, C-terminal domain"/>
    <property type="match status" value="1"/>
</dbReference>
<dbReference type="OrthoDB" id="416344at2759"/>
<dbReference type="PROSITE" id="PS00708">
    <property type="entry name" value="PRO_ENDOPEP_SER"/>
    <property type="match status" value="1"/>
</dbReference>
<comment type="catalytic activity">
    <reaction evidence="1">
        <text>Cleavage of an N-acetyl or N-formyl amino acid from the N-terminus of a polypeptide.</text>
        <dbReference type="EC" id="3.4.19.1"/>
    </reaction>
</comment>
<dbReference type="EC" id="3.4.19.1" evidence="5"/>
<evidence type="ECO:0000256" key="10">
    <source>
        <dbReference type="ARBA" id="ARBA00032284"/>
    </source>
</evidence>
<accession>A0A6J8DYY5</accession>
<dbReference type="InterPro" id="IPR002471">
    <property type="entry name" value="Pept_S9_AS"/>
</dbReference>
<dbReference type="AlphaFoldDB" id="A0A6J8DYY5"/>
<comment type="subcellular location">
    <subcellularLocation>
        <location evidence="2">Cytoplasm</location>
    </subcellularLocation>
</comment>
<evidence type="ECO:0000259" key="13">
    <source>
        <dbReference type="Pfam" id="PF00326"/>
    </source>
</evidence>
<dbReference type="SUPFAM" id="SSF53474">
    <property type="entry name" value="alpha/beta-Hydrolases"/>
    <property type="match status" value="1"/>
</dbReference>
<dbReference type="PANTHER" id="PTHR42776">
    <property type="entry name" value="SERINE PEPTIDASE S9 FAMILY MEMBER"/>
    <property type="match status" value="1"/>
</dbReference>
<dbReference type="GO" id="GO:0005737">
    <property type="term" value="C:cytoplasm"/>
    <property type="evidence" value="ECO:0007669"/>
    <property type="project" value="UniProtKB-SubCell"/>
</dbReference>
<dbReference type="GO" id="GO:0004252">
    <property type="term" value="F:serine-type endopeptidase activity"/>
    <property type="evidence" value="ECO:0007669"/>
    <property type="project" value="InterPro"/>
</dbReference>
<dbReference type="GO" id="GO:0006508">
    <property type="term" value="P:proteolysis"/>
    <property type="evidence" value="ECO:0007669"/>
    <property type="project" value="InterPro"/>
</dbReference>
<dbReference type="EMBL" id="CACVKT020008119">
    <property type="protein sequence ID" value="CAC5412973.1"/>
    <property type="molecule type" value="Genomic_DNA"/>
</dbReference>
<evidence type="ECO:0000256" key="1">
    <source>
        <dbReference type="ARBA" id="ARBA00000721"/>
    </source>
</evidence>
<sequence>MRKIEEVISLYRKYGCLAEPLKGYISNQSKGDNLILKTQWKQTDLERIENIKFSKNYIVRNGQPNQFEVQSSNIVTENNELWNKESPSGRLNVIIRNITTKKEEEKQYIEIWDHRQKIKNYNITSLEKHGKICDPDGQFGSVCWSASEKNLLYIAEKKKLKTVSYFDSKPNKDDKDEEEKPVKGQEHDYIDDWGEQLVGKTCPVVCILDIDNGDVKVLDNILDNHSLGQAVWAPSDSGVVFTGWKNGPYRLGLIYCPIRESAIYYWDIVSNKCERLSDDTRCSALPRFSPDGSKLIYFDNDIGGPHYQCARLLMCDWPSRQTSVIVDIVKEPTVKSFPGFYVASLPTKCWSADNSRIILSSVWRSSVSLVVVDVKDKTVTRLKTNVKGDAVLMDVLTDKLLVKCSALNQPPYLAISSLPVAGQEGEITICPLDEPIPVPGISWEVQTFSPTDRPHSKFGALNYETILLMPEVSDVKPPLIVFPHGGPHAVFTEGYMLYTSCLIASGFAVMYINYRGSLGFGDNNLRSLPGNIGDQDVKDCQAAAEEVVNSGRVNGDKVVVFGGSHGGFLTAHLIGQYPKFYKAACCRNPVINLSTMVGSTDIPDWPFYESGHPFDHKAALNENILTDMWRKSPIRYIDQVEAPCLIMLGADDLRVPVKQGREFYRGLKARNKVTRLISYEGNSHPIIKTDSQADAFINMVEWFKKYLQ</sequence>
<dbReference type="InterPro" id="IPR001375">
    <property type="entry name" value="Peptidase_S9_cat"/>
</dbReference>
<keyword evidence="16" id="KW-1185">Reference proteome</keyword>
<feature type="domain" description="Peptidase S9 prolyl oligopeptidase catalytic" evidence="13">
    <location>
        <begin position="500"/>
        <end position="708"/>
    </location>
</feature>
<name>A0A6J8DYY5_MYTCO</name>
<dbReference type="PANTHER" id="PTHR42776:SF4">
    <property type="entry name" value="ACYLAMINO-ACID-RELEASING ENZYME"/>
    <property type="match status" value="1"/>
</dbReference>
<dbReference type="GO" id="GO:0008242">
    <property type="term" value="F:omega peptidase activity"/>
    <property type="evidence" value="ECO:0007669"/>
    <property type="project" value="UniProtKB-EC"/>
</dbReference>
<organism evidence="15 16">
    <name type="scientific">Mytilus coruscus</name>
    <name type="common">Sea mussel</name>
    <dbReference type="NCBI Taxonomy" id="42192"/>
    <lineage>
        <taxon>Eukaryota</taxon>
        <taxon>Metazoa</taxon>
        <taxon>Spiralia</taxon>
        <taxon>Lophotrochozoa</taxon>
        <taxon>Mollusca</taxon>
        <taxon>Bivalvia</taxon>
        <taxon>Autobranchia</taxon>
        <taxon>Pteriomorphia</taxon>
        <taxon>Mytilida</taxon>
        <taxon>Mytiloidea</taxon>
        <taxon>Mytilidae</taxon>
        <taxon>Mytilinae</taxon>
        <taxon>Mytilus</taxon>
    </lineage>
</organism>
<evidence type="ECO:0000256" key="4">
    <source>
        <dbReference type="ARBA" id="ARBA00011881"/>
    </source>
</evidence>
<dbReference type="SUPFAM" id="SSF82171">
    <property type="entry name" value="DPP6 N-terminal domain-like"/>
    <property type="match status" value="1"/>
</dbReference>
<dbReference type="Pfam" id="PF00326">
    <property type="entry name" value="Peptidase_S9"/>
    <property type="match status" value="1"/>
</dbReference>
<evidence type="ECO:0000256" key="6">
    <source>
        <dbReference type="ARBA" id="ARBA00018421"/>
    </source>
</evidence>
<dbReference type="FunFam" id="3.40.50.1820:FF:000043">
    <property type="entry name" value="acylamino-acid-releasing enzyme"/>
    <property type="match status" value="1"/>
</dbReference>
<evidence type="ECO:0000256" key="3">
    <source>
        <dbReference type="ARBA" id="ARBA00010040"/>
    </source>
</evidence>
<keyword evidence="7" id="KW-0963">Cytoplasm</keyword>
<evidence type="ECO:0000256" key="9">
    <source>
        <dbReference type="ARBA" id="ARBA00022990"/>
    </source>
</evidence>
<comment type="subunit">
    <text evidence="4">Homotetramer.</text>
</comment>
<reference evidence="15 16" key="1">
    <citation type="submission" date="2020-06" db="EMBL/GenBank/DDBJ databases">
        <authorList>
            <person name="Li R."/>
            <person name="Bekaert M."/>
        </authorList>
    </citation>
    <scope>NUCLEOTIDE SEQUENCE [LARGE SCALE GENOMIC DNA]</scope>
    <source>
        <strain evidence="16">wild</strain>
    </source>
</reference>
<evidence type="ECO:0000256" key="11">
    <source>
        <dbReference type="ARBA" id="ARBA00032596"/>
    </source>
</evidence>
<gene>
    <name evidence="15" type="ORF">MCOR_45937</name>
</gene>
<evidence type="ECO:0000256" key="8">
    <source>
        <dbReference type="ARBA" id="ARBA00022801"/>
    </source>
</evidence>
<evidence type="ECO:0000313" key="15">
    <source>
        <dbReference type="EMBL" id="CAC5412973.1"/>
    </source>
</evidence>
<protein>
    <recommendedName>
        <fullName evidence="6">Acylamino-acid-releasing enzyme</fullName>
        <ecNumber evidence="5">3.4.19.1</ecNumber>
    </recommendedName>
    <alternativeName>
        <fullName evidence="11">Acyl-peptide hydrolase</fullName>
    </alternativeName>
    <alternativeName>
        <fullName evidence="10">Acylaminoacyl-peptidase</fullName>
    </alternativeName>
</protein>
<keyword evidence="9" id="KW-0007">Acetylation</keyword>
<feature type="domain" description="Acylamino-acid-releasing enzyme N-terminal" evidence="14">
    <location>
        <begin position="36"/>
        <end position="418"/>
    </location>
</feature>
<comment type="function">
    <text evidence="12">This enzyme catalyzes the hydrolysis of the N-terminal peptide bond of an N-acetylated peptide to generate an N-acetylated amino acid and a peptide with a free N-terminus. It preferentially cleaves off Ac-Ala, Ac-Met and Ac-Ser. Also, involved in the degradation of oxidized and glycated proteins.</text>
</comment>